<evidence type="ECO:0000259" key="6">
    <source>
        <dbReference type="Pfam" id="PF02016"/>
    </source>
</evidence>
<dbReference type="PANTHER" id="PTHR30237:SF2">
    <property type="entry name" value="MUREIN TETRAPEPTIDE CARBOXYPEPTIDASE"/>
    <property type="match status" value="1"/>
</dbReference>
<reference evidence="9" key="1">
    <citation type="journal article" date="2019" name="Int. J. Syst. Evol. Microbiol.">
        <title>The Global Catalogue of Microorganisms (GCM) 10K type strain sequencing project: providing services to taxonomists for standard genome sequencing and annotation.</title>
        <authorList>
            <consortium name="The Broad Institute Genomics Platform"/>
            <consortium name="The Broad Institute Genome Sequencing Center for Infectious Disease"/>
            <person name="Wu L."/>
            <person name="Ma J."/>
        </authorList>
    </citation>
    <scope>NUCLEOTIDE SEQUENCE [LARGE SCALE GENOMIC DNA]</scope>
    <source>
        <strain evidence="9">ICMP 6774ER</strain>
    </source>
</reference>
<keyword evidence="9" id="KW-1185">Reference proteome</keyword>
<evidence type="ECO:0000256" key="1">
    <source>
        <dbReference type="ARBA" id="ARBA00010233"/>
    </source>
</evidence>
<gene>
    <name evidence="8" type="ORF">ACFSKW_26485</name>
</gene>
<feature type="domain" description="LD-carboxypeptidase N-terminal" evidence="6">
    <location>
        <begin position="13"/>
        <end position="133"/>
    </location>
</feature>
<dbReference type="PANTHER" id="PTHR30237">
    <property type="entry name" value="MURAMOYLTETRAPEPTIDE CARBOXYPEPTIDASE"/>
    <property type="match status" value="1"/>
</dbReference>
<evidence type="ECO:0000313" key="9">
    <source>
        <dbReference type="Proteomes" id="UP001597368"/>
    </source>
</evidence>
<dbReference type="PIRSF" id="PIRSF028757">
    <property type="entry name" value="LD-carboxypeptidase"/>
    <property type="match status" value="1"/>
</dbReference>
<dbReference type="Pfam" id="PF17676">
    <property type="entry name" value="Peptidase_S66C"/>
    <property type="match status" value="1"/>
</dbReference>
<keyword evidence="4" id="KW-0378">Hydrolase</keyword>
<dbReference type="Pfam" id="PF02016">
    <property type="entry name" value="Peptidase_S66"/>
    <property type="match status" value="1"/>
</dbReference>
<keyword evidence="5" id="KW-0720">Serine protease</keyword>
<organism evidence="8 9">
    <name type="scientific">Nonomuraea mangrovi</name>
    <dbReference type="NCBI Taxonomy" id="2316207"/>
    <lineage>
        <taxon>Bacteria</taxon>
        <taxon>Bacillati</taxon>
        <taxon>Actinomycetota</taxon>
        <taxon>Actinomycetes</taxon>
        <taxon>Streptosporangiales</taxon>
        <taxon>Streptosporangiaceae</taxon>
        <taxon>Nonomuraea</taxon>
    </lineage>
</organism>
<dbReference type="Gene3D" id="3.50.30.60">
    <property type="entry name" value="LD-carboxypeptidase A C-terminal domain-like"/>
    <property type="match status" value="1"/>
</dbReference>
<accession>A0ABW4SZZ8</accession>
<feature type="domain" description="LD-carboxypeptidase C-terminal" evidence="7">
    <location>
        <begin position="180"/>
        <end position="291"/>
    </location>
</feature>
<dbReference type="InterPro" id="IPR040449">
    <property type="entry name" value="Peptidase_S66_N"/>
</dbReference>
<keyword evidence="3" id="KW-0645">Protease</keyword>
<name>A0ABW4SZZ8_9ACTN</name>
<proteinExistence type="inferred from homology"/>
<evidence type="ECO:0000256" key="3">
    <source>
        <dbReference type="ARBA" id="ARBA00022670"/>
    </source>
</evidence>
<dbReference type="InterPro" id="IPR029062">
    <property type="entry name" value="Class_I_gatase-like"/>
</dbReference>
<evidence type="ECO:0000256" key="4">
    <source>
        <dbReference type="ARBA" id="ARBA00022801"/>
    </source>
</evidence>
<evidence type="ECO:0000259" key="7">
    <source>
        <dbReference type="Pfam" id="PF17676"/>
    </source>
</evidence>
<dbReference type="InterPro" id="IPR003507">
    <property type="entry name" value="S66_fam"/>
</dbReference>
<dbReference type="EMBL" id="JBHUFV010000038">
    <property type="protein sequence ID" value="MFD1935026.1"/>
    <property type="molecule type" value="Genomic_DNA"/>
</dbReference>
<keyword evidence="2" id="KW-0121">Carboxypeptidase</keyword>
<dbReference type="RefSeq" id="WP_379575140.1">
    <property type="nucleotide sequence ID" value="NZ_JBHUFV010000038.1"/>
</dbReference>
<dbReference type="SUPFAM" id="SSF52317">
    <property type="entry name" value="Class I glutamine amidotransferase-like"/>
    <property type="match status" value="1"/>
</dbReference>
<evidence type="ECO:0000256" key="2">
    <source>
        <dbReference type="ARBA" id="ARBA00022645"/>
    </source>
</evidence>
<dbReference type="CDD" id="cd07025">
    <property type="entry name" value="Peptidase_S66"/>
    <property type="match status" value="1"/>
</dbReference>
<evidence type="ECO:0000313" key="8">
    <source>
        <dbReference type="EMBL" id="MFD1935026.1"/>
    </source>
</evidence>
<sequence>MIRPPALRPGDRVAVIAASGPPNQDNLDRGLRAMEAVGLKPEVFSAARMGGTEYDYLAGDDVTRATELTGALADPSFAAVFCACGGYGMQRTLELVDWSRVPADRPKVVVGYSDVTALLEALAVKLGWVSLFGPMVACDGFYQGPGQYDFDQLMKLLFTPEDVRELTFPDFRTVVPGVAEGHTLGGTATLLAASLGTDTSLPARDAILFLEDVDEELFRLDRYITQLRRATYSDGVAGILLGTFTDCGDPRDVERMLVERLGDLGVPVMAGADIGHGIAMQTYPIGVRARLDTERGTLTFLEPVLTPPADHDEAGGAQP</sequence>
<protein>
    <submittedName>
        <fullName evidence="8">LD-carboxypeptidase</fullName>
    </submittedName>
</protein>
<dbReference type="Proteomes" id="UP001597368">
    <property type="component" value="Unassembled WGS sequence"/>
</dbReference>
<dbReference type="InterPro" id="IPR040921">
    <property type="entry name" value="Peptidase_S66C"/>
</dbReference>
<dbReference type="Gene3D" id="3.40.50.10740">
    <property type="entry name" value="Class I glutamine amidotransferase-like"/>
    <property type="match status" value="1"/>
</dbReference>
<dbReference type="SUPFAM" id="SSF141986">
    <property type="entry name" value="LD-carboxypeptidase A C-terminal domain-like"/>
    <property type="match status" value="1"/>
</dbReference>
<comment type="caution">
    <text evidence="8">The sequence shown here is derived from an EMBL/GenBank/DDBJ whole genome shotgun (WGS) entry which is preliminary data.</text>
</comment>
<dbReference type="InterPro" id="IPR027478">
    <property type="entry name" value="LdcA_N"/>
</dbReference>
<dbReference type="InterPro" id="IPR027461">
    <property type="entry name" value="Carboxypeptidase_A_C_sf"/>
</dbReference>
<comment type="similarity">
    <text evidence="1">Belongs to the peptidase S66 family.</text>
</comment>
<evidence type="ECO:0000256" key="5">
    <source>
        <dbReference type="ARBA" id="ARBA00022825"/>
    </source>
</evidence>